<keyword evidence="1" id="KW-0472">Membrane</keyword>
<accession>A0A0G3GXL2</accession>
<gene>
    <name evidence="2" type="ORF">CEPID_12175</name>
</gene>
<keyword evidence="1" id="KW-0812">Transmembrane</keyword>
<dbReference type="RefSeq" id="WP_158408053.1">
    <property type="nucleotide sequence ID" value="NZ_CP011541.1"/>
</dbReference>
<dbReference type="Proteomes" id="UP000035368">
    <property type="component" value="Chromosome"/>
</dbReference>
<dbReference type="EMBL" id="CP011541">
    <property type="protein sequence ID" value="AKK04258.1"/>
    <property type="molecule type" value="Genomic_DNA"/>
</dbReference>
<sequence>MKANIFIALALGFLAVVAIAYGFMYDWKLLIPAVIFGLVSVIFYSGWGNRR</sequence>
<evidence type="ECO:0000256" key="1">
    <source>
        <dbReference type="SAM" id="Phobius"/>
    </source>
</evidence>
<proteinExistence type="predicted"/>
<feature type="transmembrane region" description="Helical" evidence="1">
    <location>
        <begin position="30"/>
        <end position="47"/>
    </location>
</feature>
<name>A0A0G3GXL2_9CORY</name>
<evidence type="ECO:0000313" key="2">
    <source>
        <dbReference type="EMBL" id="AKK04258.1"/>
    </source>
</evidence>
<dbReference type="KEGG" id="cei:CEPID_12175"/>
<evidence type="ECO:0000313" key="3">
    <source>
        <dbReference type="Proteomes" id="UP000035368"/>
    </source>
</evidence>
<protein>
    <submittedName>
        <fullName evidence="2">Uncharacterized protein</fullName>
    </submittedName>
</protein>
<dbReference type="PATRIC" id="fig|1050174.4.peg.2459"/>
<keyword evidence="1" id="KW-1133">Transmembrane helix</keyword>
<dbReference type="AlphaFoldDB" id="A0A0G3GXL2"/>
<keyword evidence="3" id="KW-1185">Reference proteome</keyword>
<reference evidence="2 3" key="1">
    <citation type="submission" date="2015-05" db="EMBL/GenBank/DDBJ databases">
        <title>Complete genome sequence of Corynebacterium epidermidicanis DSM 45586, isolated from the skin of a dog suffering from pruritus.</title>
        <authorList>
            <person name="Ruckert C."/>
            <person name="Albersmeier A."/>
            <person name="Winkler A."/>
            <person name="Tauch A."/>
        </authorList>
    </citation>
    <scope>NUCLEOTIDE SEQUENCE [LARGE SCALE GENOMIC DNA]</scope>
    <source>
        <strain evidence="2 3">DSM 45586</strain>
    </source>
</reference>
<organism evidence="2 3">
    <name type="scientific">Corynebacterium epidermidicanis</name>
    <dbReference type="NCBI Taxonomy" id="1050174"/>
    <lineage>
        <taxon>Bacteria</taxon>
        <taxon>Bacillati</taxon>
        <taxon>Actinomycetota</taxon>
        <taxon>Actinomycetes</taxon>
        <taxon>Mycobacteriales</taxon>
        <taxon>Corynebacteriaceae</taxon>
        <taxon>Corynebacterium</taxon>
    </lineage>
</organism>